<dbReference type="EC" id="2.7.11.1" evidence="1"/>
<organism evidence="8 9">
    <name type="scientific">Streptomyces camponoticapitis</name>
    <dbReference type="NCBI Taxonomy" id="1616125"/>
    <lineage>
        <taxon>Bacteria</taxon>
        <taxon>Bacillati</taxon>
        <taxon>Actinomycetota</taxon>
        <taxon>Actinomycetes</taxon>
        <taxon>Kitasatosporales</taxon>
        <taxon>Streptomycetaceae</taxon>
        <taxon>Streptomyces</taxon>
    </lineage>
</organism>
<dbReference type="SUPFAM" id="SSF56112">
    <property type="entry name" value="Protein kinase-like (PK-like)"/>
    <property type="match status" value="1"/>
</dbReference>
<evidence type="ECO:0000256" key="3">
    <source>
        <dbReference type="ARBA" id="ARBA00022741"/>
    </source>
</evidence>
<dbReference type="InterPro" id="IPR008266">
    <property type="entry name" value="Tyr_kinase_AS"/>
</dbReference>
<dbReference type="InterPro" id="IPR050660">
    <property type="entry name" value="NEK_Ser/Thr_kinase"/>
</dbReference>
<dbReference type="PANTHER" id="PTHR43671:SF13">
    <property type="entry name" value="SERINE_THREONINE-PROTEIN KINASE NEK2"/>
    <property type="match status" value="1"/>
</dbReference>
<dbReference type="PROSITE" id="PS00109">
    <property type="entry name" value="PROTEIN_KINASE_TYR"/>
    <property type="match status" value="1"/>
</dbReference>
<evidence type="ECO:0000313" key="9">
    <source>
        <dbReference type="Proteomes" id="UP000660265"/>
    </source>
</evidence>
<keyword evidence="2" id="KW-0808">Transferase</keyword>
<evidence type="ECO:0000313" key="8">
    <source>
        <dbReference type="EMBL" id="GGK22634.1"/>
    </source>
</evidence>
<evidence type="ECO:0000256" key="4">
    <source>
        <dbReference type="ARBA" id="ARBA00022777"/>
    </source>
</evidence>
<accession>A0ABQ2EVE8</accession>
<proteinExistence type="predicted"/>
<keyword evidence="5" id="KW-0067">ATP-binding</keyword>
<dbReference type="Gene3D" id="3.30.200.20">
    <property type="entry name" value="Phosphorylase Kinase, domain 1"/>
    <property type="match status" value="1"/>
</dbReference>
<evidence type="ECO:0000256" key="6">
    <source>
        <dbReference type="SAM" id="MobiDB-lite"/>
    </source>
</evidence>
<evidence type="ECO:0000259" key="7">
    <source>
        <dbReference type="PROSITE" id="PS50011"/>
    </source>
</evidence>
<keyword evidence="9" id="KW-1185">Reference proteome</keyword>
<dbReference type="InterPro" id="IPR011009">
    <property type="entry name" value="Kinase-like_dom_sf"/>
</dbReference>
<dbReference type="PROSITE" id="PS50011">
    <property type="entry name" value="PROTEIN_KINASE_DOM"/>
    <property type="match status" value="1"/>
</dbReference>
<gene>
    <name evidence="8" type="ORF">GCM10011583_63210</name>
</gene>
<evidence type="ECO:0000256" key="1">
    <source>
        <dbReference type="ARBA" id="ARBA00012513"/>
    </source>
</evidence>
<protein>
    <recommendedName>
        <fullName evidence="1">non-specific serine/threonine protein kinase</fullName>
        <ecNumber evidence="1">2.7.11.1</ecNumber>
    </recommendedName>
</protein>
<evidence type="ECO:0000256" key="2">
    <source>
        <dbReference type="ARBA" id="ARBA00022679"/>
    </source>
</evidence>
<comment type="caution">
    <text evidence="8">The sequence shown here is derived from an EMBL/GenBank/DDBJ whole genome shotgun (WGS) entry which is preliminary data.</text>
</comment>
<dbReference type="PANTHER" id="PTHR43671">
    <property type="entry name" value="SERINE/THREONINE-PROTEIN KINASE NEK"/>
    <property type="match status" value="1"/>
</dbReference>
<sequence>MTLLVSGDRVSDTLVIDRPLGEGAFAEVHRVRHEYLGWQAMKLFKRVASLEETRRMLDEARLLSTLGHPNIVRLFDANTVRTREGLRGFFTMEYVAGGSLERLAAAHKSMVPRDLVAEVMTQIASGLAVAHAQDPPIVHRDVTLANVLIGYDGSGMRVRVSDFGLAKRADPFTHLASAQGTYAFMAPEVMRNQGYSCASDVWSVGVIAYLLLTNRFPFHGGGEEFSSFSFGRFNRSLLPPSSYNDEVDADLDRIVLATLEIDPQNRPATAQFLADALRERAESMAGAAAEAAQAARRGDGATGPNSVGAEGTSSAEPPKASTKRANRPPTERARRLAEEALALARSPGELDRAADLMEEAVNLSPYLRDLHLSKLTLWRRGVMM</sequence>
<name>A0ABQ2EVE8_9ACTN</name>
<reference evidence="9" key="1">
    <citation type="journal article" date="2019" name="Int. J. Syst. Evol. Microbiol.">
        <title>The Global Catalogue of Microorganisms (GCM) 10K type strain sequencing project: providing services to taxonomists for standard genome sequencing and annotation.</title>
        <authorList>
            <consortium name="The Broad Institute Genomics Platform"/>
            <consortium name="The Broad Institute Genome Sequencing Center for Infectious Disease"/>
            <person name="Wu L."/>
            <person name="Ma J."/>
        </authorList>
    </citation>
    <scope>NUCLEOTIDE SEQUENCE [LARGE SCALE GENOMIC DNA]</scope>
    <source>
        <strain evidence="9">CGMCC 4.7275</strain>
    </source>
</reference>
<dbReference type="CDD" id="cd14014">
    <property type="entry name" value="STKc_PknB_like"/>
    <property type="match status" value="1"/>
</dbReference>
<evidence type="ECO:0000256" key="5">
    <source>
        <dbReference type="ARBA" id="ARBA00022840"/>
    </source>
</evidence>
<dbReference type="EMBL" id="BMMV01000027">
    <property type="protein sequence ID" value="GGK22634.1"/>
    <property type="molecule type" value="Genomic_DNA"/>
</dbReference>
<dbReference type="InterPro" id="IPR000719">
    <property type="entry name" value="Prot_kinase_dom"/>
</dbReference>
<dbReference type="Pfam" id="PF00069">
    <property type="entry name" value="Pkinase"/>
    <property type="match status" value="1"/>
</dbReference>
<feature type="region of interest" description="Disordered" evidence="6">
    <location>
        <begin position="288"/>
        <end position="333"/>
    </location>
</feature>
<feature type="domain" description="Protein kinase" evidence="7">
    <location>
        <begin position="14"/>
        <end position="278"/>
    </location>
</feature>
<dbReference type="Proteomes" id="UP000660265">
    <property type="component" value="Unassembled WGS sequence"/>
</dbReference>
<keyword evidence="3" id="KW-0547">Nucleotide-binding</keyword>
<dbReference type="Gene3D" id="1.10.510.10">
    <property type="entry name" value="Transferase(Phosphotransferase) domain 1"/>
    <property type="match status" value="1"/>
</dbReference>
<keyword evidence="4" id="KW-0418">Kinase</keyword>
<dbReference type="RefSeq" id="WP_189111007.1">
    <property type="nucleotide sequence ID" value="NZ_BMMV01000027.1"/>
</dbReference>